<dbReference type="InterPro" id="IPR008258">
    <property type="entry name" value="Transglycosylase_SLT_dom_1"/>
</dbReference>
<name>A0ABW1KSY0_9PROT</name>
<gene>
    <name evidence="3" type="ORF">ACFMB1_00970</name>
</gene>
<evidence type="ECO:0000256" key="1">
    <source>
        <dbReference type="ARBA" id="ARBA00009387"/>
    </source>
</evidence>
<dbReference type="CDD" id="cd00442">
    <property type="entry name" value="Lyz-like"/>
    <property type="match status" value="1"/>
</dbReference>
<dbReference type="EMBL" id="JBHPON010000001">
    <property type="protein sequence ID" value="MFC6034091.1"/>
    <property type="molecule type" value="Genomic_DNA"/>
</dbReference>
<evidence type="ECO:0000259" key="2">
    <source>
        <dbReference type="Pfam" id="PF01464"/>
    </source>
</evidence>
<dbReference type="Pfam" id="PF01464">
    <property type="entry name" value="SLT"/>
    <property type="match status" value="1"/>
</dbReference>
<keyword evidence="4" id="KW-1185">Reference proteome</keyword>
<dbReference type="Proteomes" id="UP001596116">
    <property type="component" value="Unassembled WGS sequence"/>
</dbReference>
<protein>
    <submittedName>
        <fullName evidence="3">Transglycosylase SLT domain-containing protein</fullName>
    </submittedName>
</protein>
<dbReference type="InterPro" id="IPR023346">
    <property type="entry name" value="Lysozyme-like_dom_sf"/>
</dbReference>
<dbReference type="SUPFAM" id="SSF53955">
    <property type="entry name" value="Lysozyme-like"/>
    <property type="match status" value="1"/>
</dbReference>
<dbReference type="RefSeq" id="WP_379880598.1">
    <property type="nucleotide sequence ID" value="NZ_JBHPON010000001.1"/>
</dbReference>
<comment type="caution">
    <text evidence="3">The sequence shown here is derived from an EMBL/GenBank/DDBJ whole genome shotgun (WGS) entry which is preliminary data.</text>
</comment>
<feature type="domain" description="Transglycosylase SLT" evidence="2">
    <location>
        <begin position="30"/>
        <end position="74"/>
    </location>
</feature>
<proteinExistence type="inferred from homology"/>
<sequence>MTAEIAAAATTGAASVQGAVKRASASTGAGFDFLMKMAARESGYNPNAQAKTSSAAGLFQFIEQTWFSTVKKYGGEHGLGAAANAITQDASGRYQVSDSAAREKILNLRFNAEAASAMAGELANENKTMLEGRLGRAATSADLYTAHFLGPAGAVKLLSSASAVKAADLLPQAAAANRNVFYDGARAKSVGEVVASIATSMGAAASETAGAPATAQQQSARNFSPVRSYMHQIVDAFTSPVKTAPSAGYSATALAVLDALDPTSSLRKDDDDQDRS</sequence>
<organism evidence="3 4">
    <name type="scientific">Hyphococcus aureus</name>
    <dbReference type="NCBI Taxonomy" id="2666033"/>
    <lineage>
        <taxon>Bacteria</taxon>
        <taxon>Pseudomonadati</taxon>
        <taxon>Pseudomonadota</taxon>
        <taxon>Alphaproteobacteria</taxon>
        <taxon>Parvularculales</taxon>
        <taxon>Parvularculaceae</taxon>
        <taxon>Hyphococcus</taxon>
    </lineage>
</organism>
<evidence type="ECO:0000313" key="3">
    <source>
        <dbReference type="EMBL" id="MFC6034091.1"/>
    </source>
</evidence>
<comment type="similarity">
    <text evidence="1">Belongs to the virb1 family.</text>
</comment>
<reference evidence="3 4" key="1">
    <citation type="submission" date="2024-09" db="EMBL/GenBank/DDBJ databases">
        <authorList>
            <person name="Zhang Z.-H."/>
        </authorList>
    </citation>
    <scope>NUCLEOTIDE SEQUENCE [LARGE SCALE GENOMIC DNA]</scope>
    <source>
        <strain evidence="3 4">HHTR114</strain>
    </source>
</reference>
<evidence type="ECO:0000313" key="4">
    <source>
        <dbReference type="Proteomes" id="UP001596116"/>
    </source>
</evidence>
<accession>A0ABW1KSY0</accession>
<dbReference type="Gene3D" id="1.10.530.10">
    <property type="match status" value="1"/>
</dbReference>